<accession>A0ABR4P2X5</accession>
<evidence type="ECO:0000313" key="3">
    <source>
        <dbReference type="Proteomes" id="UP001629113"/>
    </source>
</evidence>
<evidence type="ECO:0000256" key="1">
    <source>
        <dbReference type="SAM" id="MobiDB-lite"/>
    </source>
</evidence>
<name>A0ABR4P2X5_9HELO</name>
<comment type="caution">
    <text evidence="2">The sequence shown here is derived from an EMBL/GenBank/DDBJ whole genome shotgun (WGS) entry which is preliminary data.</text>
</comment>
<feature type="region of interest" description="Disordered" evidence="1">
    <location>
        <begin position="112"/>
        <end position="156"/>
    </location>
</feature>
<gene>
    <name evidence="2" type="ORF">PVAG01_11426</name>
</gene>
<dbReference type="Proteomes" id="UP001629113">
    <property type="component" value="Unassembled WGS sequence"/>
</dbReference>
<reference evidence="2 3" key="1">
    <citation type="submission" date="2024-06" db="EMBL/GenBank/DDBJ databases">
        <title>Complete genome of Phlyctema vagabunda strain 19-DSS-EL-015.</title>
        <authorList>
            <person name="Fiorenzani C."/>
        </authorList>
    </citation>
    <scope>NUCLEOTIDE SEQUENCE [LARGE SCALE GENOMIC DNA]</scope>
    <source>
        <strain evidence="2 3">19-DSS-EL-015</strain>
    </source>
</reference>
<evidence type="ECO:0000313" key="2">
    <source>
        <dbReference type="EMBL" id="KAL3417426.1"/>
    </source>
</evidence>
<sequence length="306" mass="35542">MPATEADFEAFDQFMRGKHMTVAEVGIEMCKRFPTDEDQRALGEWNHKRVLDMWSGQAQGPTAEELITKIAFFYSSTNFNNEDSREELCRLIQRDYRPKLFVERLKSHHNYTAGKTPLPQNVLGVNTDSHPVYPKPPRNRRKENKSDDSVTSTESHEVDNNGFAFHQIGFLQSYEVDDNSMRFSQYVELKDEAAALENWEWDDTGFHVVVRIDGRGSAQGVYAIYVMFPKSEFGCARVPIDTPDGWGCLPRQDKCFSMAKMADTINDFEDLKRFDWSDIHYDTVEIVRAYQHEHPHRILRCVRPDK</sequence>
<dbReference type="EMBL" id="JBFCZG010000011">
    <property type="protein sequence ID" value="KAL3417426.1"/>
    <property type="molecule type" value="Genomic_DNA"/>
</dbReference>
<keyword evidence="3" id="KW-1185">Reference proteome</keyword>
<protein>
    <submittedName>
        <fullName evidence="2">Uncharacterized protein</fullName>
    </submittedName>
</protein>
<feature type="compositionally biased region" description="Basic and acidic residues" evidence="1">
    <location>
        <begin position="144"/>
        <end position="156"/>
    </location>
</feature>
<proteinExistence type="predicted"/>
<organism evidence="2 3">
    <name type="scientific">Phlyctema vagabunda</name>
    <dbReference type="NCBI Taxonomy" id="108571"/>
    <lineage>
        <taxon>Eukaryota</taxon>
        <taxon>Fungi</taxon>
        <taxon>Dikarya</taxon>
        <taxon>Ascomycota</taxon>
        <taxon>Pezizomycotina</taxon>
        <taxon>Leotiomycetes</taxon>
        <taxon>Helotiales</taxon>
        <taxon>Dermateaceae</taxon>
        <taxon>Phlyctema</taxon>
    </lineage>
</organism>